<protein>
    <submittedName>
        <fullName evidence="1">Uncharacterized protein</fullName>
    </submittedName>
</protein>
<comment type="caution">
    <text evidence="1">The sequence shown here is derived from an EMBL/GenBank/DDBJ whole genome shotgun (WGS) entry which is preliminary data.</text>
</comment>
<accession>A0ABP0NJA8</accession>
<dbReference type="Proteomes" id="UP001642484">
    <property type="component" value="Unassembled WGS sequence"/>
</dbReference>
<organism evidence="1 2">
    <name type="scientific">Durusdinium trenchii</name>
    <dbReference type="NCBI Taxonomy" id="1381693"/>
    <lineage>
        <taxon>Eukaryota</taxon>
        <taxon>Sar</taxon>
        <taxon>Alveolata</taxon>
        <taxon>Dinophyceae</taxon>
        <taxon>Suessiales</taxon>
        <taxon>Symbiodiniaceae</taxon>
        <taxon>Durusdinium</taxon>
    </lineage>
</organism>
<sequence length="120" mass="13622">MASEKTSDSELTKLSELLEKAKRSGYDEFKFLEPPFVSEAEHATLVRESEIEDFGKGAVNLKIPVPKKVKDGRQRGRTLMQLPALKSCNLSYAEVFNLVVEEDADITKYCRWVMQTYGKS</sequence>
<gene>
    <name evidence="1" type="ORF">CCMP2556_LOCUS31367</name>
</gene>
<dbReference type="EMBL" id="CAXAMN010021829">
    <property type="protein sequence ID" value="CAK9063866.1"/>
    <property type="molecule type" value="Genomic_DNA"/>
</dbReference>
<evidence type="ECO:0000313" key="1">
    <source>
        <dbReference type="EMBL" id="CAK9063866.1"/>
    </source>
</evidence>
<name>A0ABP0NJA8_9DINO</name>
<keyword evidence="2" id="KW-1185">Reference proteome</keyword>
<reference evidence="1 2" key="1">
    <citation type="submission" date="2024-02" db="EMBL/GenBank/DDBJ databases">
        <authorList>
            <person name="Chen Y."/>
            <person name="Shah S."/>
            <person name="Dougan E. K."/>
            <person name="Thang M."/>
            <person name="Chan C."/>
        </authorList>
    </citation>
    <scope>NUCLEOTIDE SEQUENCE [LARGE SCALE GENOMIC DNA]</scope>
</reference>
<proteinExistence type="predicted"/>
<evidence type="ECO:0000313" key="2">
    <source>
        <dbReference type="Proteomes" id="UP001642484"/>
    </source>
</evidence>